<dbReference type="Pfam" id="PF06008">
    <property type="entry name" value="Laminin_I"/>
    <property type="match status" value="1"/>
</dbReference>
<dbReference type="GO" id="GO:0045995">
    <property type="term" value="P:regulation of embryonic development"/>
    <property type="evidence" value="ECO:0007669"/>
    <property type="project" value="InterPro"/>
</dbReference>
<dbReference type="SMART" id="SM00282">
    <property type="entry name" value="LamG"/>
    <property type="match status" value="5"/>
</dbReference>
<organism evidence="12 13">
    <name type="scientific">Silurus meridionalis</name>
    <name type="common">Southern catfish</name>
    <name type="synonym">Silurus soldatovi meridionalis</name>
    <dbReference type="NCBI Taxonomy" id="175797"/>
    <lineage>
        <taxon>Eukaryota</taxon>
        <taxon>Metazoa</taxon>
        <taxon>Chordata</taxon>
        <taxon>Craniata</taxon>
        <taxon>Vertebrata</taxon>
        <taxon>Euteleostomi</taxon>
        <taxon>Actinopterygii</taxon>
        <taxon>Neopterygii</taxon>
        <taxon>Teleostei</taxon>
        <taxon>Ostariophysi</taxon>
        <taxon>Siluriformes</taxon>
        <taxon>Siluridae</taxon>
        <taxon>Silurus</taxon>
    </lineage>
</organism>
<evidence type="ECO:0000256" key="2">
    <source>
        <dbReference type="ARBA" id="ARBA00022737"/>
    </source>
</evidence>
<keyword evidence="6 7" id="KW-0424">Laminin EGF-like domain</keyword>
<dbReference type="Pfam" id="PF06009">
    <property type="entry name" value="Laminin_II"/>
    <property type="match status" value="1"/>
</dbReference>
<evidence type="ECO:0000256" key="8">
    <source>
        <dbReference type="SAM" id="Coils"/>
    </source>
</evidence>
<evidence type="ECO:0000256" key="9">
    <source>
        <dbReference type="SAM" id="SignalP"/>
    </source>
</evidence>
<dbReference type="PROSITE" id="PS01248">
    <property type="entry name" value="EGF_LAM_1"/>
    <property type="match status" value="1"/>
</dbReference>
<accession>A0A8T0B8Z9</accession>
<sequence length="1693" mass="190186">MSYLWILLLCSMAKSGLCLTEEGSQPSQVQLQNNREHSQLRSRKHCAPTNNNHTQGNLQDCSPGQYRTRWGPYRGQCVPCKCNGLSHECDQTTGKCLNCQLNTAGDHCDRCAEGHYGSAALRTCRLCPCPFSYPSHSFAIGCLHVEGHIECLCKAGYSGTRCERCAIGYYGNPLADGGRCQLCECNHGNLCNPITGDCEPQDEPNTDGDCEECDSCFQTLIDTLEAMDDELSFLDHQLKVQKNISTSRTALRRLEHGIIATKELVKNYRESAQALKQQVNELEADMDGVRKDMRNLKIKADQMTLTSKDLLKDLRKMHRKGKNLLTNTKGLLKRIHEILEQLRNSNGIDFTLSGKKLFGMLEEMKRMVEQMQKQNCEVQRSLDENELWEGQKLLDYIKNNLTDPLDSTHSTAERIAQDLMSLNMKLKDLEEALRQAEKAVNKTFLMNVVNENILSNIKNHFTILELEQKDIFSDMAMIIGILFIPEDLQNMLNSLINGYAKLDGAKSQLNHRLDELSKATGMDNLVRNTEEHAQELMDLAMHFQMSLLNVTNTSAGHKAMDLIIAFEDIINAIKEAEAEANKANSVADHALADVRAQDLTTKAEDLKTSANSLDKNVKEAEKNLEDATEKYSSINEDLDKAKSKKMIMHKDMQTIKNDLNAINRDQTDALLRQAKDAVRAADRTVSDDTERLRNISEELDKISIPSGDSDVDNILNTVNKTLNRLNTFFPNLTDTLAEVENQSSRLPSMSDSIMRIKDMIKRTRELANTIRGPMLFSGESHIELRPSTNLVDLQAFTAMDLLIHRPKQDGCIRRQSREEENLFVLYLGNKNMKRDFIGMAVMDGVLYCVYKLGGITYKIKTQQITRSSIKSSLMDRVDFRRIYQDAEVMYTQHFSSSEPKRMPKITNQPNTTVNLLDLGNDVIVFYVGGYPDDFTPPPELQYPKFKGCIEFNTLNEHILSLYNFQNAVNIKNTDRCLRGESREVTKYFDGTGYGKIDVVSSRSIRFYVLSRQENALLLFMGNEDSHFTITVERGYVVLRSTQNGKTQTQKSNEKVFPVTYFQNIKILQSPDQTEMRVVEFAVNIRINYRIYTQAFIGGIPDAIAKRFNMNHPALRGCLKGLEVDIAIKFSEAIGIHPGCPLALLGVHEVTLETGSSLALTANITLPDRATMVSLGFRSTQSSGVLLHTGDTNSGFELSLVDGYVEIKDRTTNLKSKNRYDEGRWHYVTALRNSTGMELNVDNSDRGDVQTMSTASIVKENEVILGKESFRGCLRNLYLRGLENRYVPIGLSNFTQKGDVSLGVCKPQHQPLSIIARSNRGRGHVKSIRKSQQDCSEPASHTLAYHLSPHSQLQYTISPEDLNYRPHIFLDMRTRSANGLLLRIANKHGFARVVVFMSGGRINLFVGDGTLISYQKKINDGTWHNIRFSVEQDVTHLVVDGFRVPDGQLQKDEGISMELQPPVYFGAGNIKSTTNTQGKHFPQKSVIGCIRNIRFNDVRIGEPAVNHGGGPCFNGGFEEGVYFAGGGSYIVLEKHFKMGSEFELTFEVRPRHTTGLLIHCRSHHNRSLSVFLKNGTMAVQANDGAGEYSTSVTSPSPLCAGFFHHVTVTKKGNVIKLKMGHISKSAVGPYVYFPYMTHHRLYIGGVPEPKRKQVPVWSSYMGCLRNVQMDQASLSFKSVSSVFGAINVNECPAE</sequence>
<keyword evidence="13" id="KW-1185">Reference proteome</keyword>
<dbReference type="Proteomes" id="UP000606274">
    <property type="component" value="Unassembled WGS sequence"/>
</dbReference>
<feature type="domain" description="Laminin G" evidence="10">
    <location>
        <begin position="1147"/>
        <end position="1304"/>
    </location>
</feature>
<feature type="coiled-coil region" evidence="8">
    <location>
        <begin position="258"/>
        <end position="299"/>
    </location>
</feature>
<keyword evidence="2" id="KW-0677">Repeat</keyword>
<reference evidence="12" key="1">
    <citation type="submission" date="2020-08" db="EMBL/GenBank/DDBJ databases">
        <title>Chromosome-level assembly of Southern catfish (Silurus meridionalis) provides insights into visual adaptation to the nocturnal and benthic lifestyles.</title>
        <authorList>
            <person name="Zhang Y."/>
            <person name="Wang D."/>
            <person name="Peng Z."/>
        </authorList>
    </citation>
    <scope>NUCLEOTIDE SEQUENCE</scope>
    <source>
        <strain evidence="12">SWU-2019-XX</strain>
        <tissue evidence="12">Muscle</tissue>
    </source>
</reference>
<keyword evidence="8" id="KW-0175">Coiled coil</keyword>
<dbReference type="EMBL" id="JABFDY010000009">
    <property type="protein sequence ID" value="KAF7703039.1"/>
    <property type="molecule type" value="Genomic_DNA"/>
</dbReference>
<feature type="domain" description="Laminin EGF-like" evidence="11">
    <location>
        <begin position="80"/>
        <end position="126"/>
    </location>
</feature>
<feature type="signal peptide" evidence="9">
    <location>
        <begin position="1"/>
        <end position="18"/>
    </location>
</feature>
<feature type="domain" description="Laminin G" evidence="10">
    <location>
        <begin position="1341"/>
        <end position="1511"/>
    </location>
</feature>
<dbReference type="SMART" id="SM00180">
    <property type="entry name" value="EGF_Lam"/>
    <property type="match status" value="2"/>
</dbReference>
<evidence type="ECO:0000313" key="13">
    <source>
        <dbReference type="Proteomes" id="UP000606274"/>
    </source>
</evidence>
<feature type="disulfide bond" evidence="7">
    <location>
        <begin position="99"/>
        <end position="108"/>
    </location>
</feature>
<dbReference type="Gene3D" id="2.60.120.200">
    <property type="match status" value="5"/>
</dbReference>
<feature type="coiled-coil region" evidence="8">
    <location>
        <begin position="566"/>
        <end position="644"/>
    </location>
</feature>
<evidence type="ECO:0000256" key="4">
    <source>
        <dbReference type="ARBA" id="ARBA00023157"/>
    </source>
</evidence>
<evidence type="ECO:0000256" key="3">
    <source>
        <dbReference type="ARBA" id="ARBA00022889"/>
    </source>
</evidence>
<keyword evidence="4 7" id="KW-1015">Disulfide bond</keyword>
<dbReference type="PROSITE" id="PS50027">
    <property type="entry name" value="EGF_LAM_2"/>
    <property type="match status" value="1"/>
</dbReference>
<comment type="caution">
    <text evidence="12">The sequence shown here is derived from an EMBL/GenBank/DDBJ whole genome shotgun (WGS) entry which is preliminary data.</text>
</comment>
<dbReference type="PANTHER" id="PTHR15036">
    <property type="entry name" value="PIKACHURIN-LIKE PROTEIN"/>
    <property type="match status" value="1"/>
</dbReference>
<dbReference type="InterPro" id="IPR013320">
    <property type="entry name" value="ConA-like_dom_sf"/>
</dbReference>
<evidence type="ECO:0000256" key="1">
    <source>
        <dbReference type="ARBA" id="ARBA00022729"/>
    </source>
</evidence>
<keyword evidence="1 9" id="KW-0732">Signal</keyword>
<evidence type="ECO:0000259" key="10">
    <source>
        <dbReference type="PROSITE" id="PS50025"/>
    </source>
</evidence>
<keyword evidence="5" id="KW-0325">Glycoprotein</keyword>
<dbReference type="GO" id="GO:0030334">
    <property type="term" value="P:regulation of cell migration"/>
    <property type="evidence" value="ECO:0007669"/>
    <property type="project" value="InterPro"/>
</dbReference>
<dbReference type="InterPro" id="IPR010307">
    <property type="entry name" value="Laminin_dom_II"/>
</dbReference>
<dbReference type="Gene3D" id="1.20.120.330">
    <property type="entry name" value="Nucleotidyltransferases domain 2"/>
    <property type="match status" value="1"/>
</dbReference>
<dbReference type="Pfam" id="PF02210">
    <property type="entry name" value="Laminin_G_2"/>
    <property type="match status" value="4"/>
</dbReference>
<feature type="chain" id="PRO_5035826696" description="Laminin subunit alpha-3-like" evidence="9">
    <location>
        <begin position="19"/>
        <end position="1693"/>
    </location>
</feature>
<evidence type="ECO:0000256" key="6">
    <source>
        <dbReference type="ARBA" id="ARBA00023292"/>
    </source>
</evidence>
<feature type="coiled-coil region" evidence="8">
    <location>
        <begin position="412"/>
        <end position="446"/>
    </location>
</feature>
<dbReference type="GO" id="GO:0005604">
    <property type="term" value="C:basement membrane"/>
    <property type="evidence" value="ECO:0007669"/>
    <property type="project" value="UniProtKB-ARBA"/>
</dbReference>
<feature type="domain" description="Laminin G" evidence="10">
    <location>
        <begin position="1518"/>
        <end position="1690"/>
    </location>
</feature>
<comment type="caution">
    <text evidence="7">Lacks conserved residue(s) required for the propagation of feature annotation.</text>
</comment>
<dbReference type="Gene3D" id="2.10.25.10">
    <property type="entry name" value="Laminin"/>
    <property type="match status" value="2"/>
</dbReference>
<proteinExistence type="predicted"/>
<dbReference type="PANTHER" id="PTHR15036:SF67">
    <property type="entry name" value="LAMININ SUBUNIT ALPHA-LIKE PROTEIN"/>
    <property type="match status" value="1"/>
</dbReference>
<name>A0A8T0B8Z9_SILME</name>
<dbReference type="GO" id="GO:0005102">
    <property type="term" value="F:signaling receptor binding"/>
    <property type="evidence" value="ECO:0007669"/>
    <property type="project" value="InterPro"/>
</dbReference>
<evidence type="ECO:0008006" key="14">
    <source>
        <dbReference type="Google" id="ProtNLM"/>
    </source>
</evidence>
<dbReference type="InterPro" id="IPR009254">
    <property type="entry name" value="Laminin_aI"/>
</dbReference>
<dbReference type="FunFam" id="2.10.25.10:FF:000188">
    <property type="entry name" value="Laminin subunit gamma 2"/>
    <property type="match status" value="1"/>
</dbReference>
<dbReference type="InterPro" id="IPR001791">
    <property type="entry name" value="Laminin_G"/>
</dbReference>
<dbReference type="Pfam" id="PF00053">
    <property type="entry name" value="EGF_laminin"/>
    <property type="match status" value="2"/>
</dbReference>
<dbReference type="SUPFAM" id="SSF57196">
    <property type="entry name" value="EGF/Laminin"/>
    <property type="match status" value="2"/>
</dbReference>
<evidence type="ECO:0000259" key="11">
    <source>
        <dbReference type="PROSITE" id="PS50027"/>
    </source>
</evidence>
<dbReference type="GO" id="GO:0030155">
    <property type="term" value="P:regulation of cell adhesion"/>
    <property type="evidence" value="ECO:0007669"/>
    <property type="project" value="InterPro"/>
</dbReference>
<dbReference type="PROSITE" id="PS50025">
    <property type="entry name" value="LAM_G_DOMAIN"/>
    <property type="match status" value="3"/>
</dbReference>
<gene>
    <name evidence="12" type="ORF">HF521_022046</name>
</gene>
<evidence type="ECO:0000256" key="7">
    <source>
        <dbReference type="PROSITE-ProRule" id="PRU00460"/>
    </source>
</evidence>
<protein>
    <recommendedName>
        <fullName evidence="14">Laminin subunit alpha-3-like</fullName>
    </recommendedName>
</protein>
<dbReference type="InterPro" id="IPR050372">
    <property type="entry name" value="Neurexin-related_CASP"/>
</dbReference>
<dbReference type="CDD" id="cd00110">
    <property type="entry name" value="LamG"/>
    <property type="match status" value="4"/>
</dbReference>
<evidence type="ECO:0000313" key="12">
    <source>
        <dbReference type="EMBL" id="KAF7703039.1"/>
    </source>
</evidence>
<dbReference type="GO" id="GO:0007155">
    <property type="term" value="P:cell adhesion"/>
    <property type="evidence" value="ECO:0007669"/>
    <property type="project" value="UniProtKB-KW"/>
</dbReference>
<dbReference type="InterPro" id="IPR002049">
    <property type="entry name" value="LE_dom"/>
</dbReference>
<dbReference type="CDD" id="cd00055">
    <property type="entry name" value="EGF_Lam"/>
    <property type="match status" value="2"/>
</dbReference>
<keyword evidence="3" id="KW-0130">Cell adhesion</keyword>
<evidence type="ECO:0000256" key="5">
    <source>
        <dbReference type="ARBA" id="ARBA00023180"/>
    </source>
</evidence>
<dbReference type="SUPFAM" id="SSF49899">
    <property type="entry name" value="Concanavalin A-like lectins/glucanases"/>
    <property type="match status" value="5"/>
</dbReference>
<dbReference type="GO" id="GO:0005576">
    <property type="term" value="C:extracellular region"/>
    <property type="evidence" value="ECO:0007669"/>
    <property type="project" value="UniProtKB-ARBA"/>
</dbReference>